<dbReference type="Proteomes" id="UP000051677">
    <property type="component" value="Unassembled WGS sequence"/>
</dbReference>
<dbReference type="EMBL" id="LKTM01000307">
    <property type="protein sequence ID" value="KQH77723.1"/>
    <property type="molecule type" value="Genomic_DNA"/>
</dbReference>
<name>A0A0Q2RR87_MYCGO</name>
<evidence type="ECO:0008006" key="3">
    <source>
        <dbReference type="Google" id="ProtNLM"/>
    </source>
</evidence>
<dbReference type="Gene3D" id="3.40.50.720">
    <property type="entry name" value="NAD(P)-binding Rossmann-like Domain"/>
    <property type="match status" value="1"/>
</dbReference>
<dbReference type="InterPro" id="IPR011032">
    <property type="entry name" value="GroES-like_sf"/>
</dbReference>
<dbReference type="AlphaFoldDB" id="A0A0Q2RR87"/>
<accession>A0A0Q2RR87</accession>
<comment type="caution">
    <text evidence="1">The sequence shown here is derived from an EMBL/GenBank/DDBJ whole genome shotgun (WGS) entry which is preliminary data.</text>
</comment>
<gene>
    <name evidence="1" type="ORF">AO501_23725</name>
</gene>
<evidence type="ECO:0000313" key="2">
    <source>
        <dbReference type="Proteomes" id="UP000051677"/>
    </source>
</evidence>
<dbReference type="InterPro" id="IPR021276">
    <property type="entry name" value="DUF2855"/>
</dbReference>
<protein>
    <recommendedName>
        <fullName evidence="3">DUF2855 family protein</fullName>
    </recommendedName>
</protein>
<evidence type="ECO:0000313" key="1">
    <source>
        <dbReference type="EMBL" id="KQH77723.1"/>
    </source>
</evidence>
<sequence>MDFEILRKDLHQTRFASADAPAPADGEALLRVESFGLTSNNITYAVFGEAMRYWDFFPASDPDWGKLNVWGYAHVEESRHPDLAPGMRVYGYLPCASHLLITPDRINEKGFIDAAPHRLPLPSAYQGYRDVTTDPVYSPDREAEHILFFPLFFTSFLIDDFVADEGFFGADTIVISSASSKTAIIAAYLLAKREGIHLVGLTSAGNRAFVEGLHVYDSVHLYDNISELPGDRAVYVDISGDGAVRADVHARYGDRLAHSSAVGMTHWTQMAQGSTDLAGPKPVFFFAPDRIQKRGADWGAAKLDQNVAESWAPFADWASNWLRIERISSEDEIQQAYLELLDGKVDPTAGTIVDL</sequence>
<dbReference type="OrthoDB" id="8953110at2"/>
<dbReference type="Gene3D" id="3.90.180.10">
    <property type="entry name" value="Medium-chain alcohol dehydrogenases, catalytic domain"/>
    <property type="match status" value="1"/>
</dbReference>
<reference evidence="1 2" key="1">
    <citation type="submission" date="2015-10" db="EMBL/GenBank/DDBJ databases">
        <title>Mycobacterium gordonae draft genome assembly.</title>
        <authorList>
            <person name="Ustinova V."/>
            <person name="Smirnova T."/>
            <person name="Blagodatskikh K."/>
            <person name="Varlamov D."/>
            <person name="Larionova E."/>
            <person name="Chernousova L."/>
        </authorList>
    </citation>
    <scope>NUCLEOTIDE SEQUENCE [LARGE SCALE GENOMIC DNA]</scope>
    <source>
        <strain evidence="1 2">CTRI 14-8773</strain>
    </source>
</reference>
<dbReference type="STRING" id="1778.A9W97_02935"/>
<dbReference type="RefSeq" id="WP_055579384.1">
    <property type="nucleotide sequence ID" value="NZ_LKTM01000307.1"/>
</dbReference>
<dbReference type="SUPFAM" id="SSF50129">
    <property type="entry name" value="GroES-like"/>
    <property type="match status" value="1"/>
</dbReference>
<proteinExistence type="predicted"/>
<dbReference type="Pfam" id="PF11017">
    <property type="entry name" value="DUF2855"/>
    <property type="match status" value="1"/>
</dbReference>
<organism evidence="1 2">
    <name type="scientific">Mycobacterium gordonae</name>
    <dbReference type="NCBI Taxonomy" id="1778"/>
    <lineage>
        <taxon>Bacteria</taxon>
        <taxon>Bacillati</taxon>
        <taxon>Actinomycetota</taxon>
        <taxon>Actinomycetes</taxon>
        <taxon>Mycobacteriales</taxon>
        <taxon>Mycobacteriaceae</taxon>
        <taxon>Mycobacterium</taxon>
    </lineage>
</organism>